<dbReference type="InterPro" id="IPR018062">
    <property type="entry name" value="HTH_AraC-typ_CS"/>
</dbReference>
<evidence type="ECO:0000256" key="2">
    <source>
        <dbReference type="ARBA" id="ARBA00023125"/>
    </source>
</evidence>
<feature type="domain" description="HTH araC/xylS-type" evidence="4">
    <location>
        <begin position="191"/>
        <end position="289"/>
    </location>
</feature>
<dbReference type="RefSeq" id="WP_142703455.1">
    <property type="nucleotide sequence ID" value="NZ_VIRS01000003.1"/>
</dbReference>
<reference evidence="5 6" key="1">
    <citation type="submission" date="2019-07" db="EMBL/GenBank/DDBJ databases">
        <title>Cryptosporangium phraense sp. nov., isolated from plant litter.</title>
        <authorList>
            <person name="Suriyachadkun C."/>
        </authorList>
    </citation>
    <scope>NUCLEOTIDE SEQUENCE [LARGE SCALE GENOMIC DNA]</scope>
    <source>
        <strain evidence="5 6">A-T 5661</strain>
    </source>
</reference>
<accession>A0A545AXL9</accession>
<dbReference type="GO" id="GO:0003700">
    <property type="term" value="F:DNA-binding transcription factor activity"/>
    <property type="evidence" value="ECO:0007669"/>
    <property type="project" value="InterPro"/>
</dbReference>
<gene>
    <name evidence="5" type="ORF">FL583_06050</name>
</gene>
<dbReference type="PANTHER" id="PTHR46796">
    <property type="entry name" value="HTH-TYPE TRANSCRIPTIONAL ACTIVATOR RHAS-RELATED"/>
    <property type="match status" value="1"/>
</dbReference>
<evidence type="ECO:0000313" key="6">
    <source>
        <dbReference type="Proteomes" id="UP000317982"/>
    </source>
</evidence>
<dbReference type="GO" id="GO:0043565">
    <property type="term" value="F:sequence-specific DNA binding"/>
    <property type="evidence" value="ECO:0007669"/>
    <property type="project" value="InterPro"/>
</dbReference>
<dbReference type="AlphaFoldDB" id="A0A545AXL9"/>
<comment type="caution">
    <text evidence="5">The sequence shown here is derived from an EMBL/GenBank/DDBJ whole genome shotgun (WGS) entry which is preliminary data.</text>
</comment>
<evidence type="ECO:0000313" key="5">
    <source>
        <dbReference type="EMBL" id="TQS46048.1"/>
    </source>
</evidence>
<dbReference type="Proteomes" id="UP000317982">
    <property type="component" value="Unassembled WGS sequence"/>
</dbReference>
<sequence length="290" mass="31178">MTFAGIGRPLTDSSALGWGRVAVGRFRDPAQLDEYVGPPAPQLTMVLVTAGHYTIESRDGGALRRVGYAPGSVGITVPGRRNELRWRSAGQDRLESLHLRVAPALVHETLDGLGLPHDDVAGLDVLSLGDAYVAGAMSALGEALDAGAPGLYADSVAEAALVHLAYRRLAGPPRRSNIARDPGVLGRRGLQRVLDYLDAHLGEDVGLDTLAGLVSVSRYHFLRTFTRATGLTPHRYLVEIRLRRAAELLRTSGLSVQQVAASCGYRSPSRFAASFRARYGVSPSEYRRSE</sequence>
<keyword evidence="1" id="KW-0805">Transcription regulation</keyword>
<dbReference type="InterPro" id="IPR009057">
    <property type="entry name" value="Homeodomain-like_sf"/>
</dbReference>
<keyword evidence="3" id="KW-0804">Transcription</keyword>
<dbReference type="Pfam" id="PF12833">
    <property type="entry name" value="HTH_18"/>
    <property type="match status" value="1"/>
</dbReference>
<organism evidence="5 6">
    <name type="scientific">Cryptosporangium phraense</name>
    <dbReference type="NCBI Taxonomy" id="2593070"/>
    <lineage>
        <taxon>Bacteria</taxon>
        <taxon>Bacillati</taxon>
        <taxon>Actinomycetota</taxon>
        <taxon>Actinomycetes</taxon>
        <taxon>Cryptosporangiales</taxon>
        <taxon>Cryptosporangiaceae</taxon>
        <taxon>Cryptosporangium</taxon>
    </lineage>
</organism>
<evidence type="ECO:0000256" key="1">
    <source>
        <dbReference type="ARBA" id="ARBA00023015"/>
    </source>
</evidence>
<dbReference type="InterPro" id="IPR050204">
    <property type="entry name" value="AraC_XylS_family_regulators"/>
</dbReference>
<dbReference type="SUPFAM" id="SSF46689">
    <property type="entry name" value="Homeodomain-like"/>
    <property type="match status" value="2"/>
</dbReference>
<keyword evidence="2" id="KW-0238">DNA-binding</keyword>
<dbReference type="PROSITE" id="PS01124">
    <property type="entry name" value="HTH_ARAC_FAMILY_2"/>
    <property type="match status" value="1"/>
</dbReference>
<evidence type="ECO:0000259" key="4">
    <source>
        <dbReference type="PROSITE" id="PS01124"/>
    </source>
</evidence>
<dbReference type="InterPro" id="IPR018060">
    <property type="entry name" value="HTH_AraC"/>
</dbReference>
<dbReference type="InParanoid" id="A0A545AXL9"/>
<dbReference type="PANTHER" id="PTHR46796:SF6">
    <property type="entry name" value="ARAC SUBFAMILY"/>
    <property type="match status" value="1"/>
</dbReference>
<dbReference type="PROSITE" id="PS00041">
    <property type="entry name" value="HTH_ARAC_FAMILY_1"/>
    <property type="match status" value="1"/>
</dbReference>
<evidence type="ECO:0000256" key="3">
    <source>
        <dbReference type="ARBA" id="ARBA00023163"/>
    </source>
</evidence>
<dbReference type="SMART" id="SM00342">
    <property type="entry name" value="HTH_ARAC"/>
    <property type="match status" value="1"/>
</dbReference>
<name>A0A545AXL9_9ACTN</name>
<keyword evidence="6" id="KW-1185">Reference proteome</keyword>
<dbReference type="PRINTS" id="PR00032">
    <property type="entry name" value="HTHARAC"/>
</dbReference>
<protein>
    <submittedName>
        <fullName evidence="5">Helix-turn-helix transcriptional regulator</fullName>
    </submittedName>
</protein>
<proteinExistence type="predicted"/>
<dbReference type="EMBL" id="VIRS01000003">
    <property type="protein sequence ID" value="TQS46048.1"/>
    <property type="molecule type" value="Genomic_DNA"/>
</dbReference>
<dbReference type="Gene3D" id="1.10.10.60">
    <property type="entry name" value="Homeodomain-like"/>
    <property type="match status" value="2"/>
</dbReference>
<dbReference type="OrthoDB" id="9816011at2"/>
<dbReference type="InterPro" id="IPR020449">
    <property type="entry name" value="Tscrpt_reg_AraC-type_HTH"/>
</dbReference>